<sequence length="61" mass="7068">MLALKRTERTDYELLSDRVTAAMETGNPAQARLVLKENEESFPTEVARIRREVQQDYGTRL</sequence>
<accession>A0A6B9SXX5</accession>
<dbReference type="Proteomes" id="UP000464416">
    <property type="component" value="Segment"/>
</dbReference>
<organism evidence="1 2">
    <name type="scientific">Sphaerotilus phage vB_SnaP-R1</name>
    <dbReference type="NCBI Taxonomy" id="2696336"/>
    <lineage>
        <taxon>Viruses</taxon>
        <taxon>Duplodnaviria</taxon>
        <taxon>Heunggongvirae</taxon>
        <taxon>Uroviricota</taxon>
        <taxon>Caudoviricetes</taxon>
        <taxon>Autographivirales</taxon>
        <taxon>Autoscriptoviridae</taxon>
        <taxon>Natansvirus</taxon>
        <taxon>Natansvirus SnaPR1</taxon>
    </lineage>
</organism>
<gene>
    <name evidence="1" type="ORF">SnaR1_gp28</name>
</gene>
<keyword evidence="2" id="KW-1185">Reference proteome</keyword>
<evidence type="ECO:0000313" key="1">
    <source>
        <dbReference type="EMBL" id="QHJ75358.1"/>
    </source>
</evidence>
<dbReference type="EMBL" id="MN844877">
    <property type="protein sequence ID" value="QHJ75358.1"/>
    <property type="molecule type" value="Genomic_DNA"/>
</dbReference>
<proteinExistence type="predicted"/>
<name>A0A6B9SXX5_9CAUD</name>
<protein>
    <submittedName>
        <fullName evidence="1">Uncharacterized protein</fullName>
    </submittedName>
</protein>
<evidence type="ECO:0000313" key="2">
    <source>
        <dbReference type="Proteomes" id="UP000464416"/>
    </source>
</evidence>
<reference evidence="1 2" key="1">
    <citation type="submission" date="2019-12" db="EMBL/GenBank/DDBJ databases">
        <title>The first sequenced Sphaerotilus natans bacteriophage genome is one of a kind - characterization and potential to control this filamentous bacterium in WWTP.</title>
        <authorList>
            <person name="Ferreira R."/>
            <person name="Amado R."/>
            <person name="Padrao J."/>
            <person name="Ferreira V."/>
            <person name="Dias N.M."/>
            <person name="Melo L.D.R."/>
            <person name="Azeredo J."/>
            <person name="Santos S.B."/>
            <person name="Nicolau A."/>
        </authorList>
    </citation>
    <scope>NUCLEOTIDE SEQUENCE [LARGE SCALE GENOMIC DNA]</scope>
</reference>